<keyword evidence="6 8" id="KW-0472">Membrane</keyword>
<feature type="domain" description="Major facilitator superfamily (MFS) profile" evidence="9">
    <location>
        <begin position="18"/>
        <end position="510"/>
    </location>
</feature>
<feature type="transmembrane region" description="Helical" evidence="8">
    <location>
        <begin position="237"/>
        <end position="256"/>
    </location>
</feature>
<dbReference type="InterPro" id="IPR011701">
    <property type="entry name" value="MFS"/>
</dbReference>
<dbReference type="GO" id="GO:0005886">
    <property type="term" value="C:plasma membrane"/>
    <property type="evidence" value="ECO:0007669"/>
    <property type="project" value="TreeGrafter"/>
</dbReference>
<evidence type="ECO:0000256" key="7">
    <source>
        <dbReference type="SAM" id="MobiDB-lite"/>
    </source>
</evidence>
<dbReference type="Gene3D" id="1.20.1720.10">
    <property type="entry name" value="Multidrug resistance protein D"/>
    <property type="match status" value="1"/>
</dbReference>
<evidence type="ECO:0000256" key="8">
    <source>
        <dbReference type="SAM" id="Phobius"/>
    </source>
</evidence>
<dbReference type="PRINTS" id="PR01036">
    <property type="entry name" value="TCRTETB"/>
</dbReference>
<feature type="transmembrane region" description="Helical" evidence="8">
    <location>
        <begin position="141"/>
        <end position="164"/>
    </location>
</feature>
<feature type="transmembrane region" description="Helical" evidence="8">
    <location>
        <begin position="343"/>
        <end position="361"/>
    </location>
</feature>
<dbReference type="AlphaFoldDB" id="A0A194X098"/>
<dbReference type="KEGG" id="psco:LY89DRAFT_754531"/>
<dbReference type="PROSITE" id="PS50850">
    <property type="entry name" value="MFS"/>
    <property type="match status" value="1"/>
</dbReference>
<dbReference type="InterPro" id="IPR020846">
    <property type="entry name" value="MFS_dom"/>
</dbReference>
<feature type="compositionally biased region" description="Basic and acidic residues" evidence="7">
    <location>
        <begin position="532"/>
        <end position="547"/>
    </location>
</feature>
<feature type="transmembrane region" description="Helical" evidence="8">
    <location>
        <begin position="486"/>
        <end position="506"/>
    </location>
</feature>
<feature type="transmembrane region" description="Helical" evidence="8">
    <location>
        <begin position="83"/>
        <end position="102"/>
    </location>
</feature>
<sequence length="547" mass="58653">MQFNEQTNYLPTSKVIAVFLVCASVDFVTLMDQTTLAASLSIISLELGAGSQASWIAGGYFVTSTSFQLLYGRLSDIWSRKNILLVGLAIFFFGSLASSLSTSVNQLIAFRAITGVGGGGLMTIAQAIVSDVVSLRERGKYQGIFGAFVALANGIGPVIGGALSEHSWRWIFRLNLPLTALCVIGVVWFMPLKKVVGSWKRKLAAVDFIGAFLALAGSTLLVLALTWAGGEKSWDSAPVISTLVLGLSFCVAFAFWEWKGPALPLVPLHIFKSRVVNGASLTMFINGWNFVTQVYYIPTFYQLVHGYSAVKSGALLLPITLTQTIFSTVSGLVVHWTGRYRESILFGWIAWAVGLGMISTLDETSGLGKQIGYAVLTGFGVGNTLQPSLIAIQAGVSRREMAVVTSFRNFIRNLGATLGLAVAGTIINNSLRAALTQVGSLGSNDVQWLLNHPAEVLSGATILPGTQTSLDLKEEFIAAYKKGFRIVFLLGAGLAALAFIFAFALLPQLELSRPDEVKLKREGRGQQGEVPDGNHHEGETGIKAESE</sequence>
<evidence type="ECO:0000256" key="5">
    <source>
        <dbReference type="ARBA" id="ARBA00022989"/>
    </source>
</evidence>
<evidence type="ECO:0000256" key="6">
    <source>
        <dbReference type="ARBA" id="ARBA00023136"/>
    </source>
</evidence>
<reference evidence="10 11" key="1">
    <citation type="submission" date="2015-10" db="EMBL/GenBank/DDBJ databases">
        <title>Full genome of DAOMC 229536 Phialocephala scopiformis, a fungal endophyte of spruce producing the potent anti-insectan compound rugulosin.</title>
        <authorList>
            <consortium name="DOE Joint Genome Institute"/>
            <person name="Walker A.K."/>
            <person name="Frasz S.L."/>
            <person name="Seifert K.A."/>
            <person name="Miller J.D."/>
            <person name="Mondo S.J."/>
            <person name="Labutti K."/>
            <person name="Lipzen A."/>
            <person name="Dockter R."/>
            <person name="Kennedy M."/>
            <person name="Grigoriev I.V."/>
            <person name="Spatafora J.W."/>
        </authorList>
    </citation>
    <scope>NUCLEOTIDE SEQUENCE [LARGE SCALE GENOMIC DNA]</scope>
    <source>
        <strain evidence="10 11">CBS 120377</strain>
    </source>
</reference>
<proteinExistence type="inferred from homology"/>
<organism evidence="10 11">
    <name type="scientific">Mollisia scopiformis</name>
    <name type="common">Conifer needle endophyte fungus</name>
    <name type="synonym">Phialocephala scopiformis</name>
    <dbReference type="NCBI Taxonomy" id="149040"/>
    <lineage>
        <taxon>Eukaryota</taxon>
        <taxon>Fungi</taxon>
        <taxon>Dikarya</taxon>
        <taxon>Ascomycota</taxon>
        <taxon>Pezizomycotina</taxon>
        <taxon>Leotiomycetes</taxon>
        <taxon>Helotiales</taxon>
        <taxon>Mollisiaceae</taxon>
        <taxon>Mollisia</taxon>
    </lineage>
</organism>
<dbReference type="Gene3D" id="1.20.1250.20">
    <property type="entry name" value="MFS general substrate transporter like domains"/>
    <property type="match status" value="1"/>
</dbReference>
<feature type="transmembrane region" description="Helical" evidence="8">
    <location>
        <begin position="170"/>
        <end position="191"/>
    </location>
</feature>
<feature type="transmembrane region" description="Helical" evidence="8">
    <location>
        <begin position="203"/>
        <end position="225"/>
    </location>
</feature>
<evidence type="ECO:0000313" key="10">
    <source>
        <dbReference type="EMBL" id="KUJ13623.1"/>
    </source>
</evidence>
<dbReference type="InParanoid" id="A0A194X098"/>
<dbReference type="Proteomes" id="UP000070700">
    <property type="component" value="Unassembled WGS sequence"/>
</dbReference>
<dbReference type="PANTHER" id="PTHR23501:SF189">
    <property type="entry name" value="DRUG TRANSPORTER, PUTATIVE (AFU_ORTHOLOGUE AFUA_4G03920)-RELATED"/>
    <property type="match status" value="1"/>
</dbReference>
<dbReference type="PANTHER" id="PTHR23501">
    <property type="entry name" value="MAJOR FACILITATOR SUPERFAMILY"/>
    <property type="match status" value="1"/>
</dbReference>
<feature type="transmembrane region" description="Helical" evidence="8">
    <location>
        <begin position="276"/>
        <end position="296"/>
    </location>
</feature>
<dbReference type="RefSeq" id="XP_018067978.1">
    <property type="nucleotide sequence ID" value="XM_018221333.1"/>
</dbReference>
<dbReference type="EMBL" id="KQ947422">
    <property type="protein sequence ID" value="KUJ13623.1"/>
    <property type="molecule type" value="Genomic_DNA"/>
</dbReference>
<evidence type="ECO:0000256" key="1">
    <source>
        <dbReference type="ARBA" id="ARBA00004127"/>
    </source>
</evidence>
<dbReference type="GO" id="GO:0012505">
    <property type="term" value="C:endomembrane system"/>
    <property type="evidence" value="ECO:0007669"/>
    <property type="project" value="UniProtKB-SubCell"/>
</dbReference>
<protein>
    <submittedName>
        <fullName evidence="10">MFS general substrate transporter</fullName>
    </submittedName>
</protein>
<dbReference type="GeneID" id="28831059"/>
<feature type="transmembrane region" description="Helical" evidence="8">
    <location>
        <begin position="373"/>
        <end position="392"/>
    </location>
</feature>
<keyword evidence="11" id="KW-1185">Reference proteome</keyword>
<evidence type="ECO:0000259" key="9">
    <source>
        <dbReference type="PROSITE" id="PS50850"/>
    </source>
</evidence>
<evidence type="ECO:0000256" key="3">
    <source>
        <dbReference type="ARBA" id="ARBA00022448"/>
    </source>
</evidence>
<gene>
    <name evidence="10" type="ORF">LY89DRAFT_754531</name>
</gene>
<evidence type="ECO:0000256" key="2">
    <source>
        <dbReference type="ARBA" id="ARBA00008335"/>
    </source>
</evidence>
<dbReference type="FunCoup" id="A0A194X098">
    <property type="interactions" value="43"/>
</dbReference>
<feature type="transmembrane region" description="Helical" evidence="8">
    <location>
        <begin position="316"/>
        <end position="336"/>
    </location>
</feature>
<comment type="similarity">
    <text evidence="2">Belongs to the major facilitator superfamily.</text>
</comment>
<dbReference type="FunFam" id="1.20.1720.10:FF:000013">
    <property type="entry name" value="Related to multidrug resistance proteins"/>
    <property type="match status" value="1"/>
</dbReference>
<dbReference type="CDD" id="cd17502">
    <property type="entry name" value="MFS_Azr1_MDR_like"/>
    <property type="match status" value="1"/>
</dbReference>
<keyword evidence="5 8" id="KW-1133">Transmembrane helix</keyword>
<evidence type="ECO:0000256" key="4">
    <source>
        <dbReference type="ARBA" id="ARBA00022692"/>
    </source>
</evidence>
<comment type="subcellular location">
    <subcellularLocation>
        <location evidence="1">Endomembrane system</location>
        <topology evidence="1">Multi-pass membrane protein</topology>
    </subcellularLocation>
</comment>
<dbReference type="GO" id="GO:0046943">
    <property type="term" value="F:carboxylic acid transmembrane transporter activity"/>
    <property type="evidence" value="ECO:0007669"/>
    <property type="project" value="UniProtKB-ARBA"/>
</dbReference>
<feature type="transmembrane region" description="Helical" evidence="8">
    <location>
        <begin position="108"/>
        <end position="129"/>
    </location>
</feature>
<feature type="region of interest" description="Disordered" evidence="7">
    <location>
        <begin position="520"/>
        <end position="547"/>
    </location>
</feature>
<dbReference type="InterPro" id="IPR036259">
    <property type="entry name" value="MFS_trans_sf"/>
</dbReference>
<name>A0A194X098_MOLSC</name>
<evidence type="ECO:0000313" key="11">
    <source>
        <dbReference type="Proteomes" id="UP000070700"/>
    </source>
</evidence>
<keyword evidence="3" id="KW-0813">Transport</keyword>
<dbReference type="OrthoDB" id="6770063at2759"/>
<dbReference type="SUPFAM" id="SSF103473">
    <property type="entry name" value="MFS general substrate transporter"/>
    <property type="match status" value="1"/>
</dbReference>
<dbReference type="Pfam" id="PF07690">
    <property type="entry name" value="MFS_1"/>
    <property type="match status" value="1"/>
</dbReference>
<keyword evidence="4 8" id="KW-0812">Transmembrane</keyword>
<accession>A0A194X098</accession>